<evidence type="ECO:0008006" key="3">
    <source>
        <dbReference type="Google" id="ProtNLM"/>
    </source>
</evidence>
<dbReference type="PANTHER" id="PTHR42085">
    <property type="entry name" value="F-BOX DOMAIN-CONTAINING PROTEIN"/>
    <property type="match status" value="1"/>
</dbReference>
<proteinExistence type="predicted"/>
<evidence type="ECO:0000313" key="2">
    <source>
        <dbReference type="Proteomes" id="UP000256328"/>
    </source>
</evidence>
<dbReference type="PANTHER" id="PTHR42085:SF2">
    <property type="entry name" value="F-BOX DOMAIN-CONTAINING PROTEIN"/>
    <property type="match status" value="1"/>
</dbReference>
<comment type="caution">
    <text evidence="1">The sequence shown here is derived from an EMBL/GenBank/DDBJ whole genome shotgun (WGS) entry which is preliminary data.</text>
</comment>
<organism evidence="1 2">
    <name type="scientific">Coleophoma crateriformis</name>
    <dbReference type="NCBI Taxonomy" id="565419"/>
    <lineage>
        <taxon>Eukaryota</taxon>
        <taxon>Fungi</taxon>
        <taxon>Dikarya</taxon>
        <taxon>Ascomycota</taxon>
        <taxon>Pezizomycotina</taxon>
        <taxon>Leotiomycetes</taxon>
        <taxon>Helotiales</taxon>
        <taxon>Dermateaceae</taxon>
        <taxon>Coleophoma</taxon>
    </lineage>
</organism>
<reference evidence="1 2" key="1">
    <citation type="journal article" date="2018" name="IMA Fungus">
        <title>IMA Genome-F 9: Draft genome sequence of Annulohypoxylon stygium, Aspergillus mulundensis, Berkeleyomyces basicola (syn. Thielaviopsis basicola), Ceratocystis smalleyi, two Cercospora beticola strains, Coleophoma cylindrospora, Fusarium fracticaudum, Phialophora cf. hyalina, and Morchella septimelata.</title>
        <authorList>
            <person name="Wingfield B.D."/>
            <person name="Bills G.F."/>
            <person name="Dong Y."/>
            <person name="Huang W."/>
            <person name="Nel W.J."/>
            <person name="Swalarsk-Parry B.S."/>
            <person name="Vaghefi N."/>
            <person name="Wilken P.M."/>
            <person name="An Z."/>
            <person name="de Beer Z.W."/>
            <person name="De Vos L."/>
            <person name="Chen L."/>
            <person name="Duong T.A."/>
            <person name="Gao Y."/>
            <person name="Hammerbacher A."/>
            <person name="Kikkert J.R."/>
            <person name="Li Y."/>
            <person name="Li H."/>
            <person name="Li K."/>
            <person name="Li Q."/>
            <person name="Liu X."/>
            <person name="Ma X."/>
            <person name="Naidoo K."/>
            <person name="Pethybridge S.J."/>
            <person name="Sun J."/>
            <person name="Steenkamp E.T."/>
            <person name="van der Nest M.A."/>
            <person name="van Wyk S."/>
            <person name="Wingfield M.J."/>
            <person name="Xiong C."/>
            <person name="Yue Q."/>
            <person name="Zhang X."/>
        </authorList>
    </citation>
    <scope>NUCLEOTIDE SEQUENCE [LARGE SCALE GENOMIC DNA]</scope>
    <source>
        <strain evidence="1 2">BP5796</strain>
    </source>
</reference>
<gene>
    <name evidence="1" type="ORF">BP5796_08241</name>
</gene>
<name>A0A3D8RDS0_9HELO</name>
<sequence length="274" mass="31165">MASHSVFIPILAKGDDDAQQQPGSLSPSFPLFELPLEIRLLIYRYLVPNIFADDETFRKPFRDDGGPCCPALLRANKQIYREAIGEFYGQEYFGLWIKPSGWAFARSSGMPIKNPFPTAIRLVEKLALTIYLGNYSDNFNYQAILADYFTNAQHGALRRLRLTLLVSIEFFELFRHKPARLRKQIEAELRPLRSGRGLSEVSLTKIDSCHPITVWGHEKTFEASMTEFLGVIQTFFDELRIEMISSDGTDSETVALEDEPPHIQANILDTVLES</sequence>
<accession>A0A3D8RDS0</accession>
<dbReference type="EMBL" id="PDLN01000011">
    <property type="protein sequence ID" value="RDW72207.1"/>
    <property type="molecule type" value="Genomic_DNA"/>
</dbReference>
<evidence type="ECO:0000313" key="1">
    <source>
        <dbReference type="EMBL" id="RDW72207.1"/>
    </source>
</evidence>
<dbReference type="OrthoDB" id="3565198at2759"/>
<dbReference type="Proteomes" id="UP000256328">
    <property type="component" value="Unassembled WGS sequence"/>
</dbReference>
<protein>
    <recommendedName>
        <fullName evidence="3">F-box domain-containing protein</fullName>
    </recommendedName>
</protein>
<dbReference type="AlphaFoldDB" id="A0A3D8RDS0"/>
<keyword evidence="2" id="KW-1185">Reference proteome</keyword>
<dbReference type="InterPro" id="IPR038883">
    <property type="entry name" value="AN11006-like"/>
</dbReference>